<evidence type="ECO:0000259" key="2">
    <source>
        <dbReference type="PROSITE" id="PS50866"/>
    </source>
</evidence>
<sequence length="2430" mass="260865">MGLGAHVAALLVFGVVLTLFGISINGDLANIFSETDPVFFLLSVFILSLFVILKLKTKIQLEINSKVLTAFLCMVLLSSTFTGFANFSIAPETFAEEITNSTATATEVPEYSEYETTIAHEPIEVGENVVWNFNVSYDSLQESVAISLPDDAQIKNISINDSQNVLFDSSQIDSHLLVTEDDVLTYNVTGIHIYSPIEGQSEILVDGDATFVVTPDGVYSLVIIENPELIQEGHNFNHLVIMNSSSDYSIIFETPVAETQEETTVSDSEFTKDVKVSHDSGLHYSDVRTCSDLPEEYVEMGVEFQLFWNIDGEKVDVTDDPRFNLSYEDSDENGINDQMCWTVPQLSEQQFSIVANINVINVQSYPTVGGYWTVRFDTLGTADLTVTGFNGTTFGNSLPDDLSFTSLTAGVDSFTPEISGNSLIFRDYSSDSQGILNNLVMTKGEHNLKFTFGNDVDYAYNDASENEALDVPGLIDDRGVEITKCTTRTTIADFESDFNAPSSDNPHTLIASIQFTKGSSSKLTEAHVYLVDASNPNSHVDLASNQFPIFLNKANSHNNYDLFASVTSGSANAHYLVRACFDSAGNDATYAQAKLTGFENVSEVKFVDGAALTVAKDADDAVIASATTDFTVGNNLDNVVLASVQLYNDGTELLDLPAGSLRLVKDTAGTITDLDSNLLKFNFGRGANPDAQGNKKSAQNEGAKALHVLLMGEDKSAASASTYKVLLDNVAIDDSNGGPTDDDELGSSVQAEAKILVLQPSKVDYKKNSNAWSATSDKSGENKIGDAFSFESFGTGTGLVILAHANFDDTDSGSEKLDNLMLYEGTDIGTSSDTRIITQTSVPDDGDANTIDSFPLQSQGGASAGSNFAQTLLWKIHFLEEPAPEFQLAVDRANNAGGLIAHTKIMAFTTINEGREPGPEIVSFVGADPVTSDSGYSKDDTLTIKFNEPTNRPKAGDKKEIDNLLSFSDSIGKDYIGSWRSDTTLVITILDTTGNGVKFTPLGGSTNTDATTVTIKSSGKLRDQSQSSLISTDTSPRLVADFVNAAGPLITSITANDPDGGTDTGFSSGDTITVRFSEDTNRAGYTLTQTLNEDQVSGLFFFAQNSKEIAFKSATSGEDMYGKWINDKEFKITITNTGSANPLVGAMTMSMQTGSGLKNAAGTSAESTSISPPLSGTWGISLGPKIILLEASDPDGSTQSGDYGDGDVITAVFSENTNMKPVGKINTVLDKDDVDSLFTYNNDDGVDVTTATLGTNANAYSAVWTDAKTLVITIDNSTGGNPKLEQFTLTIKSSAGLKNKDETSLSSSSKSVLLSGTFGQPTGPELGIIEAADAKDTPVSGFNAGDTITVNFLEATNRPNAAKTADINSMFTFSQSIGDDYVGAWVNDKVFVITIRDAGSANPTIGTLTVTAKGDCTGCIPILNKDSTSKASTSTSLALIGNFGVKEGPLITSLIADDPDGVKSGESLGYNEGDTITVRFSEPTNLAGFKLDDSLDKDDVDSIFRMSQEIGDDYSGDWVTDRKFVVTIKDDSVDSPPEIGTLRFIVKESANLKDDGKTSSASDSVSPTLTGTFGEKEGPVIISLVAADPLHLTTSGYGNKDTITVQFSETTNRADFSDAELPKSDVDSIFKFSHSLGDDYTGKWITPSKFEITIKDSSNSAPPAVGTFSLSVKLSAGLQDESESSLISTATSPLLSGTFGAAPSPSIFSVQVADPDAGVQVGNYGNGDEFTILFDIATNGTNNDGGNVTKSYLDSLFDYQNYDGSVSSASLGNDYVGTWVTPFELKITILDSTGGDPTIGEFRLNVKDSQIKLTNAQETSEPLSGVSPLLSGSFTKKAGPSIISVIADDPDNSDDSYSVGDTITVEFSDPTNTPLYDETAAAKDSRLDGLGADTEPTFAEQLEIIDNEERTLTKSEVDSLFQFTQELGDDYRGFWDDGSTFVITILDDDVDVPPEVGSLQVIARESGNIVSDDSLASTSISPPLEGSFGTFQNILSMSEGGKGYTKLPAGMSASIQLPEDNSGTMTFTRVGADGETLPGKGVVSAVIGVSVDIEPSDGANCANGCPVSFEFTTADATAMGLSPNEVVILHDLNGDGDFGDEYFDANNNIRWNETITPTITFLGDDRWRAEGTTNSNSKFALGTVNFVSVGDSYSSINTVNDSTFISLGNSDNGLGGTLRTIDLSDNIEPLVFKTDETLVFRVGVYERQGINHIQHAGLYFNSVGGDLRTKDYDTSIVFDKYSEEIIKTTDPNGLLKHSEFKLLEKEDPTLLILQFAMTFDKSMDTSDLYFELWNEDRNPTYKTFNEILTIKPLDKPVSIEKPEEYIVVTSDDGEFGGMLPVDDSIPPWVKTYVQFWVKGEMSDDEFIDGIEYLITDELAALPANYVDSQRPDEIPKWVKDYARWWSTDKITDDDFIKAMTHLFRIGVINN</sequence>
<dbReference type="PROSITE" id="PS50866">
    <property type="entry name" value="GOLD"/>
    <property type="match status" value="1"/>
</dbReference>
<evidence type="ECO:0000313" key="4">
    <source>
        <dbReference type="Proteomes" id="UP000006101"/>
    </source>
</evidence>
<protein>
    <recommendedName>
        <fullName evidence="2">GOLD domain-containing protein</fullName>
    </recommendedName>
</protein>
<dbReference type="Proteomes" id="UP000006101">
    <property type="component" value="Chromosome"/>
</dbReference>
<feature type="domain" description="GOLD" evidence="2">
    <location>
        <begin position="91"/>
        <end position="256"/>
    </location>
</feature>
<organism evidence="3 4">
    <name type="scientific">Candidatus Nitrosopumilus koreensis AR1</name>
    <dbReference type="NCBI Taxonomy" id="1229908"/>
    <lineage>
        <taxon>Archaea</taxon>
        <taxon>Nitrososphaerota</taxon>
        <taxon>Nitrososphaeria</taxon>
        <taxon>Nitrosopumilales</taxon>
        <taxon>Nitrosopumilaceae</taxon>
        <taxon>Nitrosopumilus</taxon>
    </lineage>
</organism>
<keyword evidence="4" id="KW-1185">Reference proteome</keyword>
<accession>K0B690</accession>
<proteinExistence type="predicted"/>
<dbReference type="EMBL" id="CP003842">
    <property type="protein sequence ID" value="AFS80974.1"/>
    <property type="molecule type" value="Genomic_DNA"/>
</dbReference>
<dbReference type="PATRIC" id="fig|1229908.8.peg.1187"/>
<keyword evidence="1" id="KW-1133">Transmembrane helix</keyword>
<feature type="transmembrane region" description="Helical" evidence="1">
    <location>
        <begin position="7"/>
        <end position="26"/>
    </location>
</feature>
<keyword evidence="1" id="KW-0472">Membrane</keyword>
<dbReference type="HOGENOM" id="CLU_229049_0_0_2"/>
<gene>
    <name evidence="3" type="ORF">NKOR_05440</name>
</gene>
<feature type="transmembrane region" description="Helical" evidence="1">
    <location>
        <begin position="67"/>
        <end position="89"/>
    </location>
</feature>
<evidence type="ECO:0000313" key="3">
    <source>
        <dbReference type="EMBL" id="AFS80974.1"/>
    </source>
</evidence>
<dbReference type="InterPro" id="IPR009038">
    <property type="entry name" value="GOLD_dom"/>
</dbReference>
<feature type="transmembrane region" description="Helical" evidence="1">
    <location>
        <begin position="38"/>
        <end position="55"/>
    </location>
</feature>
<reference evidence="3 4" key="1">
    <citation type="journal article" date="2012" name="J. Bacteriol.">
        <title>Draft Genome Sequence of an Ammonia-Oxidizing Archaeon, "Candidatus Nitrosopumilus koreensis" AR1, from Marine Sediment.</title>
        <authorList>
            <person name="Park S.J."/>
            <person name="Kim J.G."/>
            <person name="Jung M.Y."/>
            <person name="Kim S.J."/>
            <person name="Cha I.T."/>
            <person name="Kwon K."/>
            <person name="Lee J.H."/>
            <person name="Rhee S.K."/>
        </authorList>
    </citation>
    <scope>NUCLEOTIDE SEQUENCE [LARGE SCALE GENOMIC DNA]</scope>
    <source>
        <strain evidence="3 4">AR1</strain>
    </source>
</reference>
<dbReference type="KEGG" id="nkr:NKOR_05440"/>
<keyword evidence="1" id="KW-0812">Transmembrane</keyword>
<name>K0B690_9ARCH</name>
<evidence type="ECO:0000256" key="1">
    <source>
        <dbReference type="SAM" id="Phobius"/>
    </source>
</evidence>
<dbReference type="STRING" id="1229908.NKOR_05440"/>